<reference evidence="3" key="1">
    <citation type="submission" date="2020-05" db="EMBL/GenBank/DDBJ databases">
        <authorList>
            <person name="Chiriac C."/>
            <person name="Salcher M."/>
            <person name="Ghai R."/>
            <person name="Kavagutti S V."/>
        </authorList>
    </citation>
    <scope>NUCLEOTIDE SEQUENCE</scope>
</reference>
<evidence type="ECO:0000256" key="1">
    <source>
        <dbReference type="ARBA" id="ARBA00022898"/>
    </source>
</evidence>
<comment type="similarity">
    <text evidence="2">Belongs to the DegT/DnrJ/EryC1 family.</text>
</comment>
<dbReference type="GO" id="GO:0030170">
    <property type="term" value="F:pyridoxal phosphate binding"/>
    <property type="evidence" value="ECO:0007669"/>
    <property type="project" value="TreeGrafter"/>
</dbReference>
<dbReference type="Pfam" id="PF01041">
    <property type="entry name" value="DegT_DnrJ_EryC1"/>
    <property type="match status" value="1"/>
</dbReference>
<dbReference type="AlphaFoldDB" id="A0A6J7M0H0"/>
<dbReference type="PANTHER" id="PTHR30244:SF36">
    <property type="entry name" value="3-OXO-GLUCOSE-6-PHOSPHATE:GLUTAMATE AMINOTRANSFERASE"/>
    <property type="match status" value="1"/>
</dbReference>
<evidence type="ECO:0000313" key="3">
    <source>
        <dbReference type="EMBL" id="CAB4974570.1"/>
    </source>
</evidence>
<dbReference type="InterPro" id="IPR015422">
    <property type="entry name" value="PyrdxlP-dep_Trfase_small"/>
</dbReference>
<organism evidence="3">
    <name type="scientific">freshwater metagenome</name>
    <dbReference type="NCBI Taxonomy" id="449393"/>
    <lineage>
        <taxon>unclassified sequences</taxon>
        <taxon>metagenomes</taxon>
        <taxon>ecological metagenomes</taxon>
    </lineage>
</organism>
<dbReference type="GO" id="GO:0008483">
    <property type="term" value="F:transaminase activity"/>
    <property type="evidence" value="ECO:0007669"/>
    <property type="project" value="TreeGrafter"/>
</dbReference>
<keyword evidence="1" id="KW-0663">Pyridoxal phosphate</keyword>
<dbReference type="SUPFAM" id="SSF53383">
    <property type="entry name" value="PLP-dependent transferases"/>
    <property type="match status" value="1"/>
</dbReference>
<sequence length="375" mass="40614">MSSQFAVPYTDFPAQNAGVRDELRGAFDEVLDSGHYIQGPNVAAFEREFAEFCEAHYATGVANGTCSLHLVLRSMGVGPGDEVITAPNSFFASAAAISLVGARIVFADVNEDANIDPDAIEAAITDRTKAIMPVHLTGRPVDMVRIQTIADAHGLGILEDAAQAVGSSFRGQKVGSWGTAASFSLHPLKSLHAFGDAGILTARDERIIQDVALRKNHGLVDRGTCAEWAFNCRLDEVQAALLRVQLRNVGAKIIERRRLAHRYHELLRDYVVVPEEREGEVHTYQTYLIQAGDRDALQAHLRANGVEAIVHYATPLHLQPAAADLGYGPGSFPVTERLSDSILSLPLFPGMTVEQQDRVVTEIASFYDARDGAGS</sequence>
<proteinExistence type="inferred from homology"/>
<dbReference type="InterPro" id="IPR000653">
    <property type="entry name" value="DegT/StrS_aminotransferase"/>
</dbReference>
<dbReference type="PANTHER" id="PTHR30244">
    <property type="entry name" value="TRANSAMINASE"/>
    <property type="match status" value="1"/>
</dbReference>
<evidence type="ECO:0000256" key="2">
    <source>
        <dbReference type="ARBA" id="ARBA00037999"/>
    </source>
</evidence>
<dbReference type="GO" id="GO:0000271">
    <property type="term" value="P:polysaccharide biosynthetic process"/>
    <property type="evidence" value="ECO:0007669"/>
    <property type="project" value="TreeGrafter"/>
</dbReference>
<protein>
    <submittedName>
        <fullName evidence="3">Unannotated protein</fullName>
    </submittedName>
</protein>
<name>A0A6J7M0H0_9ZZZZ</name>
<dbReference type="CDD" id="cd00616">
    <property type="entry name" value="AHBA_syn"/>
    <property type="match status" value="1"/>
</dbReference>
<dbReference type="InterPro" id="IPR015424">
    <property type="entry name" value="PyrdxlP-dep_Trfase"/>
</dbReference>
<dbReference type="Gene3D" id="3.90.1150.10">
    <property type="entry name" value="Aspartate Aminotransferase, domain 1"/>
    <property type="match status" value="1"/>
</dbReference>
<gene>
    <name evidence="3" type="ORF">UFOPK3772_03624</name>
</gene>
<dbReference type="PIRSF" id="PIRSF000390">
    <property type="entry name" value="PLP_StrS"/>
    <property type="match status" value="1"/>
</dbReference>
<dbReference type="Gene3D" id="3.40.640.10">
    <property type="entry name" value="Type I PLP-dependent aspartate aminotransferase-like (Major domain)"/>
    <property type="match status" value="1"/>
</dbReference>
<accession>A0A6J7M0H0</accession>
<dbReference type="InterPro" id="IPR015421">
    <property type="entry name" value="PyrdxlP-dep_Trfase_major"/>
</dbReference>
<dbReference type="EMBL" id="CAFBNE010000248">
    <property type="protein sequence ID" value="CAB4974570.1"/>
    <property type="molecule type" value="Genomic_DNA"/>
</dbReference>